<dbReference type="SUPFAM" id="SSF51215">
    <property type="entry name" value="Regulatory protein AraC"/>
    <property type="match status" value="1"/>
</dbReference>
<dbReference type="SMART" id="SM00342">
    <property type="entry name" value="HTH_ARAC"/>
    <property type="match status" value="1"/>
</dbReference>
<sequence>MSGLNEVKSINKNIFDTIMMKCLLRGFNVCAPDWGETDCIYGYYKFYYFKEGEATIIINGDTYYPEPGELYLIPANTKHTYMHNPLNPVLKYWCHFDLTFNGEQKVVYSKETLHCLPPQEVVTPLFERLISLDSSSNLLDILSEKAILIELFKIFLEHINPHKLIPQSSDNFVTKINDYIIQNLQSVITLKNIAEIVHLHPNYFIQFFEKYFSVSPMEYVNIVRLEKATQLFITKPDLSIEQVAYSVGYKDYRYFGRVFKKRYGMTPSAYKGLQKFV</sequence>
<evidence type="ECO:0000313" key="6">
    <source>
        <dbReference type="Proteomes" id="UP000464314"/>
    </source>
</evidence>
<evidence type="ECO:0000259" key="4">
    <source>
        <dbReference type="PROSITE" id="PS01124"/>
    </source>
</evidence>
<dbReference type="Pfam" id="PF12833">
    <property type="entry name" value="HTH_18"/>
    <property type="match status" value="1"/>
</dbReference>
<keyword evidence="6" id="KW-1185">Reference proteome</keyword>
<organism evidence="5 6">
    <name type="scientific">Anaerocolumna sedimenticola</name>
    <dbReference type="NCBI Taxonomy" id="2696063"/>
    <lineage>
        <taxon>Bacteria</taxon>
        <taxon>Bacillati</taxon>
        <taxon>Bacillota</taxon>
        <taxon>Clostridia</taxon>
        <taxon>Lachnospirales</taxon>
        <taxon>Lachnospiraceae</taxon>
        <taxon>Anaerocolumna</taxon>
    </lineage>
</organism>
<dbReference type="AlphaFoldDB" id="A0A6P1TP50"/>
<dbReference type="InterPro" id="IPR020449">
    <property type="entry name" value="Tscrpt_reg_AraC-type_HTH"/>
</dbReference>
<dbReference type="PANTHER" id="PTHR43280:SF28">
    <property type="entry name" value="HTH-TYPE TRANSCRIPTIONAL ACTIVATOR RHAS"/>
    <property type="match status" value="1"/>
</dbReference>
<gene>
    <name evidence="5" type="ORF">Ana3638_13050</name>
</gene>
<keyword evidence="1" id="KW-0805">Transcription regulation</keyword>
<dbReference type="InterPro" id="IPR037923">
    <property type="entry name" value="HTH-like"/>
</dbReference>
<dbReference type="InterPro" id="IPR014710">
    <property type="entry name" value="RmlC-like_jellyroll"/>
</dbReference>
<evidence type="ECO:0000313" key="5">
    <source>
        <dbReference type="EMBL" id="QHQ61586.1"/>
    </source>
</evidence>
<feature type="domain" description="HTH araC/xylS-type" evidence="4">
    <location>
        <begin position="174"/>
        <end position="273"/>
    </location>
</feature>
<dbReference type="PRINTS" id="PR00032">
    <property type="entry name" value="HTHARAC"/>
</dbReference>
<dbReference type="PANTHER" id="PTHR43280">
    <property type="entry name" value="ARAC-FAMILY TRANSCRIPTIONAL REGULATOR"/>
    <property type="match status" value="1"/>
</dbReference>
<keyword evidence="2" id="KW-0238">DNA-binding</keyword>
<dbReference type="GO" id="GO:0043565">
    <property type="term" value="F:sequence-specific DNA binding"/>
    <property type="evidence" value="ECO:0007669"/>
    <property type="project" value="InterPro"/>
</dbReference>
<dbReference type="PROSITE" id="PS01124">
    <property type="entry name" value="HTH_ARAC_FAMILY_2"/>
    <property type="match status" value="1"/>
</dbReference>
<dbReference type="Proteomes" id="UP000464314">
    <property type="component" value="Chromosome"/>
</dbReference>
<dbReference type="InterPro" id="IPR018060">
    <property type="entry name" value="HTH_AraC"/>
</dbReference>
<reference evidence="5 6" key="1">
    <citation type="submission" date="2020-01" db="EMBL/GenBank/DDBJ databases">
        <title>Genome analysis of Anaerocolumna sp. CBA3638.</title>
        <authorList>
            <person name="Kim J."/>
            <person name="Roh S.W."/>
        </authorList>
    </citation>
    <scope>NUCLEOTIDE SEQUENCE [LARGE SCALE GENOMIC DNA]</scope>
    <source>
        <strain evidence="5 6">CBA3638</strain>
    </source>
</reference>
<name>A0A6P1TP50_9FIRM</name>
<evidence type="ECO:0000256" key="3">
    <source>
        <dbReference type="ARBA" id="ARBA00023163"/>
    </source>
</evidence>
<dbReference type="EMBL" id="CP048000">
    <property type="protein sequence ID" value="QHQ61586.1"/>
    <property type="molecule type" value="Genomic_DNA"/>
</dbReference>
<dbReference type="Gene3D" id="2.60.120.10">
    <property type="entry name" value="Jelly Rolls"/>
    <property type="match status" value="1"/>
</dbReference>
<dbReference type="Gene3D" id="1.10.10.60">
    <property type="entry name" value="Homeodomain-like"/>
    <property type="match status" value="2"/>
</dbReference>
<dbReference type="InterPro" id="IPR003313">
    <property type="entry name" value="AraC-bd"/>
</dbReference>
<accession>A0A6P1TP50</accession>
<evidence type="ECO:0000256" key="2">
    <source>
        <dbReference type="ARBA" id="ARBA00023125"/>
    </source>
</evidence>
<dbReference type="SUPFAM" id="SSF46689">
    <property type="entry name" value="Homeodomain-like"/>
    <property type="match status" value="2"/>
</dbReference>
<dbReference type="KEGG" id="anr:Ana3638_13050"/>
<dbReference type="GO" id="GO:0003700">
    <property type="term" value="F:DNA-binding transcription factor activity"/>
    <property type="evidence" value="ECO:0007669"/>
    <property type="project" value="InterPro"/>
</dbReference>
<keyword evidence="3" id="KW-0804">Transcription</keyword>
<dbReference type="RefSeq" id="WP_161838411.1">
    <property type="nucleotide sequence ID" value="NZ_CP048000.1"/>
</dbReference>
<protein>
    <submittedName>
        <fullName evidence="5">AraC family transcriptional regulator</fullName>
    </submittedName>
</protein>
<evidence type="ECO:0000256" key="1">
    <source>
        <dbReference type="ARBA" id="ARBA00023015"/>
    </source>
</evidence>
<dbReference type="Pfam" id="PF02311">
    <property type="entry name" value="AraC_binding"/>
    <property type="match status" value="1"/>
</dbReference>
<proteinExistence type="predicted"/>
<dbReference type="InterPro" id="IPR009057">
    <property type="entry name" value="Homeodomain-like_sf"/>
</dbReference>